<evidence type="ECO:0000256" key="1">
    <source>
        <dbReference type="RuleBase" id="RU367018"/>
    </source>
</evidence>
<evidence type="ECO:0000313" key="4">
    <source>
        <dbReference type="Proteomes" id="UP000029120"/>
    </source>
</evidence>
<dbReference type="GO" id="GO:0008270">
    <property type="term" value="F:zinc ion binding"/>
    <property type="evidence" value="ECO:0007669"/>
    <property type="project" value="UniProtKB-UniRule"/>
</dbReference>
<sequence>MESSSHEIVIYDQYRSSLQVSSESNLLSQKLYEFQAEEIYYSISEDETSVSEFEEEDDIANKEDYIKIEEVCTLESNKENEKKGELCIGMEFSSDEMAHEAYKKFEGQNGFDVRKEGRKKKNGGNIFWADDRSISDYNLSGDVVCFDITYKTNEYNRPFAPFVGVNHHKQIVVFGAALVYDETTDSYKWLFKTFLGAMSEKQPKTILTDQSAAMANAIMKFATNFGKCLYDHEEEEDWLLAWNNMLNKHNLTENKWLKNVFEVREKWAMVYGRHTFTIDMMSTQHSESMNNILKRYLKRSYDLLTFFEHYERGLDDRRYSELTVDFKMMHTSSVLSATVEMLRHTEEVYTPKVYRLFQKQYTIISDYVAKKVSKSEMMYEYKVSYFDGPREHLVKYDASNQAIQCMLDTKDVRRIPSSYILTRWCKEAKSRSISSYPLKTPNGTVTQSIGKRYSHLCHNYHEITYVDVEHEELTMCANEAACELPKKLEEKKKELVKANAWMLPTSNVEHVKGEEEYEEVPNARGIKRKAHVGRPKNKTVGPYGRYLNVLETKKLHVVFWKEKKILLKGSPNSLGHKARESLTAATAMDLHHRTLISSAASLHRTCSPSRNPLCCCLSAD</sequence>
<dbReference type="PANTHER" id="PTHR31669:SF299">
    <property type="entry name" value="PROTEIN FAR1-RELATED SEQUENCE"/>
    <property type="match status" value="1"/>
</dbReference>
<name>A0A087H275_ARAAL</name>
<feature type="domain" description="MULE transposase" evidence="2">
    <location>
        <begin position="143"/>
        <end position="220"/>
    </location>
</feature>
<keyword evidence="1" id="KW-0539">Nucleus</keyword>
<dbReference type="EMBL" id="CM002872">
    <property type="protein sequence ID" value="KFK36227.1"/>
    <property type="molecule type" value="Genomic_DNA"/>
</dbReference>
<dbReference type="OrthoDB" id="2402896at2759"/>
<dbReference type="PANTHER" id="PTHR31669">
    <property type="entry name" value="PROTEIN FAR1-RELATED SEQUENCE 10-RELATED"/>
    <property type="match status" value="1"/>
</dbReference>
<comment type="similarity">
    <text evidence="1">Belongs to the FHY3/FAR1 family.</text>
</comment>
<dbReference type="AlphaFoldDB" id="A0A087H275"/>
<protein>
    <recommendedName>
        <fullName evidence="1">Protein FAR1-RELATED SEQUENCE</fullName>
    </recommendedName>
</protein>
<gene>
    <name evidence="3" type="ordered locus">AALP_Aa4g094500</name>
</gene>
<proteinExistence type="inferred from homology"/>
<comment type="subcellular location">
    <subcellularLocation>
        <location evidence="1">Nucleus</location>
    </subcellularLocation>
</comment>
<comment type="function">
    <text evidence="1">Putative transcription activator involved in regulating light control of development.</text>
</comment>
<keyword evidence="1" id="KW-0863">Zinc-finger</keyword>
<evidence type="ECO:0000259" key="2">
    <source>
        <dbReference type="Pfam" id="PF10551"/>
    </source>
</evidence>
<dbReference type="GO" id="GO:0005634">
    <property type="term" value="C:nucleus"/>
    <property type="evidence" value="ECO:0007669"/>
    <property type="project" value="UniProtKB-SubCell"/>
</dbReference>
<keyword evidence="4" id="KW-1185">Reference proteome</keyword>
<dbReference type="Pfam" id="PF10551">
    <property type="entry name" value="MULE"/>
    <property type="match status" value="1"/>
</dbReference>
<organism evidence="3 4">
    <name type="scientific">Arabis alpina</name>
    <name type="common">Alpine rock-cress</name>
    <dbReference type="NCBI Taxonomy" id="50452"/>
    <lineage>
        <taxon>Eukaryota</taxon>
        <taxon>Viridiplantae</taxon>
        <taxon>Streptophyta</taxon>
        <taxon>Embryophyta</taxon>
        <taxon>Tracheophyta</taxon>
        <taxon>Spermatophyta</taxon>
        <taxon>Magnoliopsida</taxon>
        <taxon>eudicotyledons</taxon>
        <taxon>Gunneridae</taxon>
        <taxon>Pentapetalae</taxon>
        <taxon>rosids</taxon>
        <taxon>malvids</taxon>
        <taxon>Brassicales</taxon>
        <taxon>Brassicaceae</taxon>
        <taxon>Arabideae</taxon>
        <taxon>Arabis</taxon>
    </lineage>
</organism>
<dbReference type="GO" id="GO:0006355">
    <property type="term" value="P:regulation of DNA-templated transcription"/>
    <property type="evidence" value="ECO:0007669"/>
    <property type="project" value="UniProtKB-UniRule"/>
</dbReference>
<dbReference type="OMA" id="ANAIMKF"/>
<dbReference type="InterPro" id="IPR018289">
    <property type="entry name" value="MULE_transposase_dom"/>
</dbReference>
<evidence type="ECO:0000313" key="3">
    <source>
        <dbReference type="EMBL" id="KFK36227.1"/>
    </source>
</evidence>
<dbReference type="InterPro" id="IPR031052">
    <property type="entry name" value="FHY3/FAR1"/>
</dbReference>
<dbReference type="Gramene" id="KFK36227">
    <property type="protein sequence ID" value="KFK36227"/>
    <property type="gene ID" value="AALP_AA4G094500"/>
</dbReference>
<keyword evidence="1" id="KW-0479">Metal-binding</keyword>
<reference evidence="4" key="1">
    <citation type="journal article" date="2015" name="Nat. Plants">
        <title>Genome expansion of Arabis alpina linked with retrotransposition and reduced symmetric DNA methylation.</title>
        <authorList>
            <person name="Willing E.M."/>
            <person name="Rawat V."/>
            <person name="Mandakova T."/>
            <person name="Maumus F."/>
            <person name="James G.V."/>
            <person name="Nordstroem K.J."/>
            <person name="Becker C."/>
            <person name="Warthmann N."/>
            <person name="Chica C."/>
            <person name="Szarzynska B."/>
            <person name="Zytnicki M."/>
            <person name="Albani M.C."/>
            <person name="Kiefer C."/>
            <person name="Bergonzi S."/>
            <person name="Castaings L."/>
            <person name="Mateos J.L."/>
            <person name="Berns M.C."/>
            <person name="Bujdoso N."/>
            <person name="Piofczyk T."/>
            <person name="de Lorenzo L."/>
            <person name="Barrero-Sicilia C."/>
            <person name="Mateos I."/>
            <person name="Piednoel M."/>
            <person name="Hagmann J."/>
            <person name="Chen-Min-Tao R."/>
            <person name="Iglesias-Fernandez R."/>
            <person name="Schuster S.C."/>
            <person name="Alonso-Blanco C."/>
            <person name="Roudier F."/>
            <person name="Carbonero P."/>
            <person name="Paz-Ares J."/>
            <person name="Davis S.J."/>
            <person name="Pecinka A."/>
            <person name="Quesneville H."/>
            <person name="Colot V."/>
            <person name="Lysak M.A."/>
            <person name="Weigel D."/>
            <person name="Coupland G."/>
            <person name="Schneeberger K."/>
        </authorList>
    </citation>
    <scope>NUCLEOTIDE SEQUENCE [LARGE SCALE GENOMIC DNA]</scope>
    <source>
        <strain evidence="4">cv. Pajares</strain>
    </source>
</reference>
<dbReference type="eggNOG" id="ENOG502QSMI">
    <property type="taxonomic scope" value="Eukaryota"/>
</dbReference>
<dbReference type="Proteomes" id="UP000029120">
    <property type="component" value="Chromosome 4"/>
</dbReference>
<keyword evidence="1" id="KW-0862">Zinc</keyword>
<accession>A0A087H275</accession>